<dbReference type="EMBL" id="UINC01028262">
    <property type="protein sequence ID" value="SVB08927.1"/>
    <property type="molecule type" value="Genomic_DNA"/>
</dbReference>
<reference evidence="1" key="1">
    <citation type="submission" date="2018-05" db="EMBL/GenBank/DDBJ databases">
        <authorList>
            <person name="Lanie J.A."/>
            <person name="Ng W.-L."/>
            <person name="Kazmierczak K.M."/>
            <person name="Andrzejewski T.M."/>
            <person name="Davidsen T.M."/>
            <person name="Wayne K.J."/>
            <person name="Tettelin H."/>
            <person name="Glass J.I."/>
            <person name="Rusch D."/>
            <person name="Podicherti R."/>
            <person name="Tsui H.-C.T."/>
            <person name="Winkler M.E."/>
        </authorList>
    </citation>
    <scope>NUCLEOTIDE SEQUENCE</scope>
</reference>
<name>A0A382B6P9_9ZZZZ</name>
<sequence length="42" mass="4800">MFKDSEVLKTMGIKARKDAETRFNPGLLLEKTLAVYQQVLES</sequence>
<dbReference type="AlphaFoldDB" id="A0A382B6P9"/>
<protein>
    <submittedName>
        <fullName evidence="1">Uncharacterized protein</fullName>
    </submittedName>
</protein>
<accession>A0A382B6P9</accession>
<evidence type="ECO:0000313" key="1">
    <source>
        <dbReference type="EMBL" id="SVB08927.1"/>
    </source>
</evidence>
<gene>
    <name evidence="1" type="ORF">METZ01_LOCUS161781</name>
</gene>
<proteinExistence type="predicted"/>
<organism evidence="1">
    <name type="scientific">marine metagenome</name>
    <dbReference type="NCBI Taxonomy" id="408172"/>
    <lineage>
        <taxon>unclassified sequences</taxon>
        <taxon>metagenomes</taxon>
        <taxon>ecological metagenomes</taxon>
    </lineage>
</organism>